<dbReference type="PATRIC" id="fig|137591.24.peg.1547"/>
<organism evidence="2 3">
    <name type="scientific">Weissella cibaria</name>
    <dbReference type="NCBI Taxonomy" id="137591"/>
    <lineage>
        <taxon>Bacteria</taxon>
        <taxon>Bacillati</taxon>
        <taxon>Bacillota</taxon>
        <taxon>Bacilli</taxon>
        <taxon>Lactobacillales</taxon>
        <taxon>Lactobacillaceae</taxon>
        <taxon>Weissella</taxon>
    </lineage>
</organism>
<proteinExistence type="predicted"/>
<dbReference type="EMBL" id="JWHT01000036">
    <property type="protein sequence ID" value="KIU23165.1"/>
    <property type="molecule type" value="Genomic_DNA"/>
</dbReference>
<name>A0A0D1LT58_9LACO</name>
<accession>A0A0D1LT58</accession>
<comment type="caution">
    <text evidence="2">The sequence shown here is derived from an EMBL/GenBank/DDBJ whole genome shotgun (WGS) entry which is preliminary data.</text>
</comment>
<dbReference type="InterPro" id="IPR008841">
    <property type="entry name" value="Siphovirus-type_tail_N"/>
</dbReference>
<dbReference type="InterPro" id="IPR006520">
    <property type="entry name" value="Dit_BPSPP_N"/>
</dbReference>
<dbReference type="NCBIfam" id="TIGR01633">
    <property type="entry name" value="phi3626_gp14_N"/>
    <property type="match status" value="1"/>
</dbReference>
<dbReference type="AlphaFoldDB" id="A0A0D1LT58"/>
<gene>
    <name evidence="2" type="ORF">ab3b_01579</name>
</gene>
<dbReference type="RefSeq" id="WP_043941480.1">
    <property type="nucleotide sequence ID" value="NZ_JWHT01000036.1"/>
</dbReference>
<reference evidence="2 3" key="1">
    <citation type="journal article" date="2015" name="Microbiology (Mosc.)">
        <title>Genomics of the Weissella cibaria species with an examination of its metabolic traits.</title>
        <authorList>
            <person name="Lynch K.M."/>
            <person name="Lucid A."/>
            <person name="Arendt E.K."/>
            <person name="Sleator R.D."/>
            <person name="Lucey B."/>
            <person name="Coffey A."/>
        </authorList>
    </citation>
    <scope>NUCLEOTIDE SEQUENCE [LARGE SCALE GENOMIC DNA]</scope>
    <source>
        <strain evidence="2 3">AB3b</strain>
    </source>
</reference>
<dbReference type="Proteomes" id="UP000032289">
    <property type="component" value="Unassembled WGS sequence"/>
</dbReference>
<evidence type="ECO:0000259" key="1">
    <source>
        <dbReference type="Pfam" id="PF05709"/>
    </source>
</evidence>
<dbReference type="Gene3D" id="2.40.30.200">
    <property type="match status" value="1"/>
</dbReference>
<feature type="domain" description="Siphovirus-type tail component RIFT-related" evidence="1">
    <location>
        <begin position="70"/>
        <end position="148"/>
    </location>
</feature>
<dbReference type="Pfam" id="PF05709">
    <property type="entry name" value="Sipho_tail"/>
    <property type="match status" value="1"/>
</dbReference>
<sequence>MADTKTPRNAQGQTYEEWLAQKVSASRGNKYEIDLNEFIYGMDVAAGVKGVRSSDLGLIIGHVSKPLAPAITDTTQVAVNKYGVIAQGLSYGARTINIPVTLKADSNEDYQMRVHQIAAALLSTDTNDDVSIVFGDEPDVQYYGRFTSLPDFQFTDVGSYTATATFVFTLHDPRGFITVQDSNITLSDGTVVSAAPNELVKVTSNPFSYTPLGTGPADPIFHIVPKEGVNASRVGMQLDSKEGVWFGEDLSDVKIDSKPMQFDDDTTDLSKWSMITPLDKGNGLYDGNLTFKLARNGRVTNGPLTLNDNGQGIGINGKFADTPMPWGQWYGPVMQSQPIGDLTGDVNPKDPDKMGSWETEITLTHNRYYDRADAQVEAYILDTNGKRRARVGIGDGGHDGQASGAWMFFGEDDASEATALATGLGSEWVMPPGVQNNNDVTITLNDHYPLANSFLEYHKKTTTTYESWDGTYKTTRTIVTEEWSYYSNDTHSNTYFKKTLSDTTEKHEEKPYLVWWWSYHFGNSNSDANGNLHVGDLHYWEVGWNRRDNDYAHAPERSDRYTTRTPINIYMYNRTFVNQVFESNAENGKKWTQTTDARYYNGDDPINGKVGVLYQLSQPSSTATSNGNQNTSTNWIPVDYQFNDKNDHDALDAATVKFVVGYDTVNHNGFYGEMWRMSDETGTAKPLDSKPFWTFEDKKGLNRASRFKFKPGRVAVWFAKTDIQEDIIDPSTNQPVKAYPIDKLDISRIRAYRVYKKPSQADMITLKAGQKAIIDSTDETLSINGRMHNELFDMHSTFPQLHGGVTQRWNFVASGHSLDDFDVILEYRPTHK</sequence>
<protein>
    <recommendedName>
        <fullName evidence="1">Siphovirus-type tail component RIFT-related domain-containing protein</fullName>
    </recommendedName>
</protein>
<evidence type="ECO:0000313" key="3">
    <source>
        <dbReference type="Proteomes" id="UP000032289"/>
    </source>
</evidence>
<evidence type="ECO:0000313" key="2">
    <source>
        <dbReference type="EMBL" id="KIU23165.1"/>
    </source>
</evidence>